<dbReference type="Proteomes" id="UP000252415">
    <property type="component" value="Unassembled WGS sequence"/>
</dbReference>
<dbReference type="Pfam" id="PF16804">
    <property type="entry name" value="DUF5071"/>
    <property type="match status" value="1"/>
</dbReference>
<comment type="caution">
    <text evidence="2">The sequence shown here is derived from an EMBL/GenBank/DDBJ whole genome shotgun (WGS) entry which is preliminary data.</text>
</comment>
<dbReference type="InterPro" id="IPR031837">
    <property type="entry name" value="DUF5071"/>
</dbReference>
<accession>A0A368VHG0</accession>
<protein>
    <submittedName>
        <fullName evidence="2">Uncharacterized protein DUF5071</fullName>
    </submittedName>
</protein>
<evidence type="ECO:0000313" key="2">
    <source>
        <dbReference type="EMBL" id="RCW40082.1"/>
    </source>
</evidence>
<dbReference type="RefSeq" id="WP_114384284.1">
    <property type="nucleotide sequence ID" value="NZ_QPJD01000043.1"/>
</dbReference>
<dbReference type="EMBL" id="QPJD01000043">
    <property type="protein sequence ID" value="RCW40082.1"/>
    <property type="molecule type" value="Genomic_DNA"/>
</dbReference>
<name>A0A368VHG0_9BACL</name>
<dbReference type="AlphaFoldDB" id="A0A368VHG0"/>
<gene>
    <name evidence="2" type="ORF">DFP97_1434</name>
</gene>
<dbReference type="Gene3D" id="1.25.40.750">
    <property type="entry name" value="Domain of unknown function DUF5071"/>
    <property type="match status" value="1"/>
</dbReference>
<feature type="domain" description="DUF5071" evidence="1">
    <location>
        <begin position="6"/>
        <end position="124"/>
    </location>
</feature>
<dbReference type="OrthoDB" id="1846249at2"/>
<evidence type="ECO:0000313" key="3">
    <source>
        <dbReference type="Proteomes" id="UP000252415"/>
    </source>
</evidence>
<dbReference type="CDD" id="cd11743">
    <property type="entry name" value="Cthe_2751_like"/>
    <property type="match status" value="1"/>
</dbReference>
<dbReference type="InterPro" id="IPR038692">
    <property type="entry name" value="Cthe_2751_sf"/>
</dbReference>
<reference evidence="2 3" key="1">
    <citation type="submission" date="2018-07" db="EMBL/GenBank/DDBJ databases">
        <title>Genomic Encyclopedia of Type Strains, Phase III (KMG-III): the genomes of soil and plant-associated and newly described type strains.</title>
        <authorList>
            <person name="Whitman W."/>
        </authorList>
    </citation>
    <scope>NUCLEOTIDE SEQUENCE [LARGE SCALE GENOMIC DNA]</scope>
    <source>
        <strain evidence="2 3">CECT 7506</strain>
    </source>
</reference>
<keyword evidence="3" id="KW-1185">Reference proteome</keyword>
<evidence type="ECO:0000259" key="1">
    <source>
        <dbReference type="Pfam" id="PF16804"/>
    </source>
</evidence>
<sequence>MEYSELIPRTKMDYERVALLKRASKAKIIPILPELLMWLQDMNWPIAQDIEDILVDFEEYLIPHIRAVIKTNDGGWKFFLLHGLINRLSNEKLLELKPELIRMRFSPTKDEIEEELTEKIDELLARID</sequence>
<organism evidence="2 3">
    <name type="scientific">Paenibacillus prosopidis</name>
    <dbReference type="NCBI Taxonomy" id="630520"/>
    <lineage>
        <taxon>Bacteria</taxon>
        <taxon>Bacillati</taxon>
        <taxon>Bacillota</taxon>
        <taxon>Bacilli</taxon>
        <taxon>Bacillales</taxon>
        <taxon>Paenibacillaceae</taxon>
        <taxon>Paenibacillus</taxon>
    </lineage>
</organism>
<proteinExistence type="predicted"/>